<protein>
    <submittedName>
        <fullName evidence="3">Uncharacterized protein LOC115215424</fullName>
    </submittedName>
</protein>
<dbReference type="RefSeq" id="XP_029640445.1">
    <property type="nucleotide sequence ID" value="XM_029784585.1"/>
</dbReference>
<keyword evidence="1" id="KW-1133">Transmembrane helix</keyword>
<organism evidence="2 3">
    <name type="scientific">Octopus sinensis</name>
    <name type="common">East Asian common octopus</name>
    <dbReference type="NCBI Taxonomy" id="2607531"/>
    <lineage>
        <taxon>Eukaryota</taxon>
        <taxon>Metazoa</taxon>
        <taxon>Spiralia</taxon>
        <taxon>Lophotrochozoa</taxon>
        <taxon>Mollusca</taxon>
        <taxon>Cephalopoda</taxon>
        <taxon>Coleoidea</taxon>
        <taxon>Octopodiformes</taxon>
        <taxon>Octopoda</taxon>
        <taxon>Incirrata</taxon>
        <taxon>Octopodidae</taxon>
        <taxon>Octopus</taxon>
    </lineage>
</organism>
<proteinExistence type="predicted"/>
<keyword evidence="1" id="KW-0812">Transmembrane</keyword>
<feature type="transmembrane region" description="Helical" evidence="1">
    <location>
        <begin position="111"/>
        <end position="134"/>
    </location>
</feature>
<reference evidence="3" key="1">
    <citation type="submission" date="2025-08" db="UniProtKB">
        <authorList>
            <consortium name="RefSeq"/>
        </authorList>
    </citation>
    <scope>IDENTIFICATION</scope>
</reference>
<dbReference type="KEGG" id="osn:115215424"/>
<evidence type="ECO:0000313" key="3">
    <source>
        <dbReference type="RefSeq" id="XP_029640445.1"/>
    </source>
</evidence>
<dbReference type="AlphaFoldDB" id="A0A6P7SQ93"/>
<dbReference type="Proteomes" id="UP000515154">
    <property type="component" value="Linkage group LG9"/>
</dbReference>
<name>A0A6P7SQ93_9MOLL</name>
<keyword evidence="1" id="KW-0472">Membrane</keyword>
<evidence type="ECO:0000256" key="1">
    <source>
        <dbReference type="SAM" id="Phobius"/>
    </source>
</evidence>
<gene>
    <name evidence="3" type="primary">LOC115215424</name>
</gene>
<evidence type="ECO:0000313" key="2">
    <source>
        <dbReference type="Proteomes" id="UP000515154"/>
    </source>
</evidence>
<keyword evidence="2" id="KW-1185">Reference proteome</keyword>
<sequence>MLGRRCVDLCCVQEVRWRGSSVRFLKDEEHRYKIFWVGNTDRIGSVGIFFAEKWVDKAIVVRVCDRILKFRLVLQQGLATIILACAPQGYLMNGKTDFMTPSRRPPRRRMMNHLFVAGGFNGHVGASIMCIVAMNMVHAMRKKSGCWSSVMQMIL</sequence>
<feature type="transmembrane region" description="Helical" evidence="1">
    <location>
        <begin position="72"/>
        <end position="91"/>
    </location>
</feature>
<accession>A0A6P7SQ93</accession>